<keyword evidence="2" id="KW-0238">DNA-binding</keyword>
<dbReference type="Pfam" id="PF13412">
    <property type="entry name" value="HTH_24"/>
    <property type="match status" value="1"/>
</dbReference>
<dbReference type="Gene3D" id="3.30.70.920">
    <property type="match status" value="1"/>
</dbReference>
<comment type="caution">
    <text evidence="5">The sequence shown here is derived from an EMBL/GenBank/DDBJ whole genome shotgun (WGS) entry which is preliminary data.</text>
</comment>
<dbReference type="InterPro" id="IPR019888">
    <property type="entry name" value="Tscrpt_reg_AsnC-like"/>
</dbReference>
<dbReference type="GO" id="GO:0043200">
    <property type="term" value="P:response to amino acid"/>
    <property type="evidence" value="ECO:0007669"/>
    <property type="project" value="TreeGrafter"/>
</dbReference>
<dbReference type="InterPro" id="IPR011008">
    <property type="entry name" value="Dimeric_a/b-barrel"/>
</dbReference>
<evidence type="ECO:0000256" key="1">
    <source>
        <dbReference type="ARBA" id="ARBA00023015"/>
    </source>
</evidence>
<evidence type="ECO:0000313" key="6">
    <source>
        <dbReference type="Proteomes" id="UP000050515"/>
    </source>
</evidence>
<evidence type="ECO:0000256" key="3">
    <source>
        <dbReference type="ARBA" id="ARBA00023163"/>
    </source>
</evidence>
<dbReference type="InterPro" id="IPR019887">
    <property type="entry name" value="Tscrpt_reg_AsnC/Lrp_C"/>
</dbReference>
<dbReference type="SUPFAM" id="SSF46785">
    <property type="entry name" value="Winged helix' DNA-binding domain"/>
    <property type="match status" value="1"/>
</dbReference>
<evidence type="ECO:0000313" key="5">
    <source>
        <dbReference type="EMBL" id="KPV44201.1"/>
    </source>
</evidence>
<dbReference type="Proteomes" id="UP000050515">
    <property type="component" value="Unassembled WGS sequence"/>
</dbReference>
<name>A0A0P9ELN1_9ARCH</name>
<dbReference type="Pfam" id="PF01037">
    <property type="entry name" value="AsnC_trans_reg"/>
    <property type="match status" value="1"/>
</dbReference>
<dbReference type="GO" id="GO:0043565">
    <property type="term" value="F:sequence-specific DNA binding"/>
    <property type="evidence" value="ECO:0007669"/>
    <property type="project" value="InterPro"/>
</dbReference>
<keyword evidence="3" id="KW-0804">Transcription</keyword>
<sequence length="168" mass="19568">MFIDRKYKIVIKLLIIMVDEFDRRILTILKNDCDVPLKEIGKKVGLFSASAISKRINKLKEDGIIKKQVALLDYEKLNFDFISIIFVKTKYHKDYAQIIGNKLKSLPNVVAVFFILGDIDFVILTVNRNRQDFLRIMEKLTSMDEIERSDSRVVAYTIKDIDFSSIEL</sequence>
<evidence type="ECO:0000256" key="2">
    <source>
        <dbReference type="ARBA" id="ARBA00023125"/>
    </source>
</evidence>
<feature type="domain" description="HTH asnC-type" evidence="4">
    <location>
        <begin position="18"/>
        <end position="80"/>
    </location>
</feature>
<proteinExistence type="predicted"/>
<dbReference type="InterPro" id="IPR000485">
    <property type="entry name" value="AsnC-type_HTH_dom"/>
</dbReference>
<dbReference type="Gene3D" id="1.10.10.10">
    <property type="entry name" value="Winged helix-like DNA-binding domain superfamily/Winged helix DNA-binding domain"/>
    <property type="match status" value="1"/>
</dbReference>
<gene>
    <name evidence="5" type="ORF">SE19_08805</name>
</gene>
<dbReference type="SUPFAM" id="SSF54909">
    <property type="entry name" value="Dimeric alpha+beta barrel"/>
    <property type="match status" value="1"/>
</dbReference>
<dbReference type="PANTHER" id="PTHR30154">
    <property type="entry name" value="LEUCINE-RESPONSIVE REGULATORY PROTEIN"/>
    <property type="match status" value="1"/>
</dbReference>
<dbReference type="SMART" id="SM00344">
    <property type="entry name" value="HTH_ASNC"/>
    <property type="match status" value="1"/>
</dbReference>
<dbReference type="PRINTS" id="PR00033">
    <property type="entry name" value="HTHASNC"/>
</dbReference>
<accession>A0A0P9ELN1</accession>
<dbReference type="InterPro" id="IPR036390">
    <property type="entry name" value="WH_DNA-bd_sf"/>
</dbReference>
<dbReference type="InterPro" id="IPR011991">
    <property type="entry name" value="ArsR-like_HTH"/>
</dbReference>
<dbReference type="GO" id="GO:0005829">
    <property type="term" value="C:cytosol"/>
    <property type="evidence" value="ECO:0007669"/>
    <property type="project" value="TreeGrafter"/>
</dbReference>
<dbReference type="CDD" id="cd00090">
    <property type="entry name" value="HTH_ARSR"/>
    <property type="match status" value="1"/>
</dbReference>
<keyword evidence="1" id="KW-0805">Transcription regulation</keyword>
<dbReference type="EMBL" id="LJCQ01000426">
    <property type="protein sequence ID" value="KPV44201.1"/>
    <property type="molecule type" value="Genomic_DNA"/>
</dbReference>
<dbReference type="PANTHER" id="PTHR30154:SF34">
    <property type="entry name" value="TRANSCRIPTIONAL REGULATOR AZLB"/>
    <property type="match status" value="1"/>
</dbReference>
<evidence type="ECO:0000259" key="4">
    <source>
        <dbReference type="PROSITE" id="PS50956"/>
    </source>
</evidence>
<dbReference type="PROSITE" id="PS50956">
    <property type="entry name" value="HTH_ASNC_2"/>
    <property type="match status" value="1"/>
</dbReference>
<dbReference type="PATRIC" id="fig|507754.4.peg.1050"/>
<dbReference type="InterPro" id="IPR036388">
    <property type="entry name" value="WH-like_DNA-bd_sf"/>
</dbReference>
<organism evidence="5 6">
    <name type="scientific">Acidiplasma aeolicum</name>
    <dbReference type="NCBI Taxonomy" id="507754"/>
    <lineage>
        <taxon>Archaea</taxon>
        <taxon>Methanobacteriati</taxon>
        <taxon>Thermoplasmatota</taxon>
        <taxon>Thermoplasmata</taxon>
        <taxon>Thermoplasmatales</taxon>
        <taxon>Ferroplasmaceae</taxon>
        <taxon>Acidiplasma</taxon>
    </lineage>
</organism>
<dbReference type="AlphaFoldDB" id="A0A0P9ELN1"/>
<reference evidence="5 6" key="1">
    <citation type="submission" date="2015-09" db="EMBL/GenBank/DDBJ databases">
        <title>Draft genome sequence of Acidiplasma aeolicum DSM 18409.</title>
        <authorList>
            <person name="Hemp J."/>
        </authorList>
    </citation>
    <scope>NUCLEOTIDE SEQUENCE [LARGE SCALE GENOMIC DNA]</scope>
    <source>
        <strain evidence="5 6">V</strain>
    </source>
</reference>
<protein>
    <recommendedName>
        <fullName evidence="4">HTH asnC-type domain-containing protein</fullName>
    </recommendedName>
</protein>